<dbReference type="CDD" id="cd00130">
    <property type="entry name" value="PAS"/>
    <property type="match status" value="2"/>
</dbReference>
<evidence type="ECO:0000259" key="1">
    <source>
        <dbReference type="PROSITE" id="PS50112"/>
    </source>
</evidence>
<dbReference type="PROSITE" id="PS50883">
    <property type="entry name" value="EAL"/>
    <property type="match status" value="1"/>
</dbReference>
<dbReference type="Gene3D" id="3.20.20.450">
    <property type="entry name" value="EAL domain"/>
    <property type="match status" value="1"/>
</dbReference>
<proteinExistence type="predicted"/>
<feature type="domain" description="PAS" evidence="1">
    <location>
        <begin position="145"/>
        <end position="192"/>
    </location>
</feature>
<feature type="domain" description="PAS" evidence="1">
    <location>
        <begin position="250"/>
        <end position="322"/>
    </location>
</feature>
<name>A0ABT0INN3_9HYPH</name>
<dbReference type="InterPro" id="IPR000014">
    <property type="entry name" value="PAS"/>
</dbReference>
<evidence type="ECO:0000313" key="5">
    <source>
        <dbReference type="EMBL" id="MCK8779464.1"/>
    </source>
</evidence>
<keyword evidence="6" id="KW-1185">Reference proteome</keyword>
<reference evidence="5 6" key="1">
    <citation type="submission" date="2022-04" db="EMBL/GenBank/DDBJ databases">
        <title>Rhizobium coralii sp. nov., isolated from coral Turbinaria peltata.</title>
        <authorList>
            <person name="Sun H."/>
        </authorList>
    </citation>
    <scope>NUCLEOTIDE SEQUENCE [LARGE SCALE GENOMIC DNA]</scope>
    <source>
        <strain evidence="5 6">NTR19</strain>
    </source>
</reference>
<dbReference type="SUPFAM" id="SSF141868">
    <property type="entry name" value="EAL domain-like"/>
    <property type="match status" value="1"/>
</dbReference>
<dbReference type="SUPFAM" id="SSF55073">
    <property type="entry name" value="Nucleotide cyclase"/>
    <property type="match status" value="1"/>
</dbReference>
<dbReference type="NCBIfam" id="TIGR00254">
    <property type="entry name" value="GGDEF"/>
    <property type="match status" value="1"/>
</dbReference>
<evidence type="ECO:0000259" key="3">
    <source>
        <dbReference type="PROSITE" id="PS50883"/>
    </source>
</evidence>
<dbReference type="PANTHER" id="PTHR44757">
    <property type="entry name" value="DIGUANYLATE CYCLASE DGCP"/>
    <property type="match status" value="1"/>
</dbReference>
<dbReference type="CDD" id="cd01948">
    <property type="entry name" value="EAL"/>
    <property type="match status" value="1"/>
</dbReference>
<dbReference type="Gene3D" id="3.30.450.20">
    <property type="entry name" value="PAS domain"/>
    <property type="match status" value="2"/>
</dbReference>
<dbReference type="Pfam" id="PF00990">
    <property type="entry name" value="GGDEF"/>
    <property type="match status" value="1"/>
</dbReference>
<gene>
    <name evidence="5" type="ORF">M0654_05640</name>
</gene>
<protein>
    <submittedName>
        <fullName evidence="5">EAL domain-containing protein</fullName>
    </submittedName>
</protein>
<comment type="caution">
    <text evidence="5">The sequence shown here is derived from an EMBL/GenBank/DDBJ whole genome shotgun (WGS) entry which is preliminary data.</text>
</comment>
<dbReference type="InterPro" id="IPR000700">
    <property type="entry name" value="PAS-assoc_C"/>
</dbReference>
<dbReference type="InterPro" id="IPR043128">
    <property type="entry name" value="Rev_trsase/Diguanyl_cyclase"/>
</dbReference>
<dbReference type="InterPro" id="IPR035919">
    <property type="entry name" value="EAL_sf"/>
</dbReference>
<dbReference type="InterPro" id="IPR035965">
    <property type="entry name" value="PAS-like_dom_sf"/>
</dbReference>
<dbReference type="SMART" id="SM00267">
    <property type="entry name" value="GGDEF"/>
    <property type="match status" value="1"/>
</dbReference>
<evidence type="ECO:0000313" key="6">
    <source>
        <dbReference type="Proteomes" id="UP001202827"/>
    </source>
</evidence>
<dbReference type="PROSITE" id="PS50113">
    <property type="entry name" value="PAC"/>
    <property type="match status" value="1"/>
</dbReference>
<dbReference type="InterPro" id="IPR000160">
    <property type="entry name" value="GGDEF_dom"/>
</dbReference>
<dbReference type="SMART" id="SM00052">
    <property type="entry name" value="EAL"/>
    <property type="match status" value="1"/>
</dbReference>
<feature type="domain" description="PAC" evidence="2">
    <location>
        <begin position="196"/>
        <end position="249"/>
    </location>
</feature>
<dbReference type="EMBL" id="JALPRY010000007">
    <property type="protein sequence ID" value="MCK8779464.1"/>
    <property type="molecule type" value="Genomic_DNA"/>
</dbReference>
<dbReference type="Pfam" id="PF00563">
    <property type="entry name" value="EAL"/>
    <property type="match status" value="1"/>
</dbReference>
<dbReference type="InterPro" id="IPR052155">
    <property type="entry name" value="Biofilm_reg_signaling"/>
</dbReference>
<dbReference type="PROSITE" id="PS50887">
    <property type="entry name" value="GGDEF"/>
    <property type="match status" value="1"/>
</dbReference>
<dbReference type="CDD" id="cd01949">
    <property type="entry name" value="GGDEF"/>
    <property type="match status" value="1"/>
</dbReference>
<evidence type="ECO:0000259" key="4">
    <source>
        <dbReference type="PROSITE" id="PS50887"/>
    </source>
</evidence>
<dbReference type="Gene3D" id="3.30.70.270">
    <property type="match status" value="1"/>
</dbReference>
<dbReference type="InterPro" id="IPR013655">
    <property type="entry name" value="PAS_fold_3"/>
</dbReference>
<sequence length="824" mass="92220">MTSALKALPMPLVLVSPSLDIVAGNDAFGRAWAPAGMPVDMLDLIYKDDHGKLSLAVRRVLEENKDQVLEARFMIGGPPRWSRMSLTPVPLSSEDTGCVLLAPTDAEREKAAQLELEERETRWNNALVSSDLGVWDHNNALRRKYYSNTWRKIRGLAPEDPLAASKEEWLQKVHPDDRDRVLEAMERQSDGDPDYAIFEYREQHKDGHWVWIECRGACVERDANGAALRIIGTDTDITERKAAEAEFLRLSRRLEMALEISGVGVFEADFDSGVTEWDERMFAIYGLQGSGIIEIGGLWESLLHPDDKERVIDNVFRNREHEAPFADEYRVILRGGTECTIRSYSKCFVDTDGHRKMVGANWDITQDVLLRRELERAKLLAEARSAELEAAHGRVEHIALHDHLTSLPNRRYFEDVLEAASPIEHSKVAVLHIDLDRFKQINDTLGHLAGDHVLRVVAERLKGCVKAHDFVARIGGDEFVVICTDTGSARMLSNLAQRIIKEIGKPLTYESNTCRVGASIGIASADAGTSARQLLSNADIALYRAKSRGRNCHEFFSQSALQEITSAKHLSDDILRALEAREFVPFYQLQFDAKSLAVVGVETLVRWAHQDGRLLPPDSFLPMAEELGIVADIDAVVLETALADARRWRGMGFSIPKISVNVSYRRLSDPTLLKKLEKLSIPPGTLAFELLESIFLDECDGETLERLAQLRQLGIELEVDDFGSGHASIISLLKVSPHALKIDRELIKRIPQSRKQQKLISSIIDIGKSLGIKVIAEGVETNEHVRLLQQLGCDVLQGYALAKPTPFDGIVDVLTMRRLAELRE</sequence>
<dbReference type="Pfam" id="PF08447">
    <property type="entry name" value="PAS_3"/>
    <property type="match status" value="2"/>
</dbReference>
<organism evidence="5 6">
    <name type="scientific">Neorhizobium turbinariae</name>
    <dbReference type="NCBI Taxonomy" id="2937795"/>
    <lineage>
        <taxon>Bacteria</taxon>
        <taxon>Pseudomonadati</taxon>
        <taxon>Pseudomonadota</taxon>
        <taxon>Alphaproteobacteria</taxon>
        <taxon>Hyphomicrobiales</taxon>
        <taxon>Rhizobiaceae</taxon>
        <taxon>Rhizobium/Agrobacterium group</taxon>
        <taxon>Neorhizobium</taxon>
    </lineage>
</organism>
<dbReference type="SMART" id="SM00086">
    <property type="entry name" value="PAC"/>
    <property type="match status" value="2"/>
</dbReference>
<dbReference type="PANTHER" id="PTHR44757:SF2">
    <property type="entry name" value="BIOFILM ARCHITECTURE MAINTENANCE PROTEIN MBAA"/>
    <property type="match status" value="1"/>
</dbReference>
<dbReference type="SMART" id="SM00091">
    <property type="entry name" value="PAS"/>
    <property type="match status" value="2"/>
</dbReference>
<dbReference type="SUPFAM" id="SSF55785">
    <property type="entry name" value="PYP-like sensor domain (PAS domain)"/>
    <property type="match status" value="2"/>
</dbReference>
<dbReference type="InterPro" id="IPR001610">
    <property type="entry name" value="PAC"/>
</dbReference>
<accession>A0ABT0INN3</accession>
<feature type="domain" description="GGDEF" evidence="4">
    <location>
        <begin position="426"/>
        <end position="558"/>
    </location>
</feature>
<dbReference type="InterPro" id="IPR001633">
    <property type="entry name" value="EAL_dom"/>
</dbReference>
<dbReference type="Proteomes" id="UP001202827">
    <property type="component" value="Unassembled WGS sequence"/>
</dbReference>
<feature type="domain" description="EAL" evidence="3">
    <location>
        <begin position="567"/>
        <end position="818"/>
    </location>
</feature>
<dbReference type="PROSITE" id="PS50112">
    <property type="entry name" value="PAS"/>
    <property type="match status" value="2"/>
</dbReference>
<evidence type="ECO:0000259" key="2">
    <source>
        <dbReference type="PROSITE" id="PS50113"/>
    </source>
</evidence>
<dbReference type="InterPro" id="IPR029787">
    <property type="entry name" value="Nucleotide_cyclase"/>
</dbReference>
<dbReference type="NCBIfam" id="TIGR00229">
    <property type="entry name" value="sensory_box"/>
    <property type="match status" value="1"/>
</dbReference>